<dbReference type="GeneID" id="92837037"/>
<proteinExistence type="predicted"/>
<organism evidence="1 2">
    <name type="scientific">Acinetobacter modestus</name>
    <dbReference type="NCBI Taxonomy" id="1776740"/>
    <lineage>
        <taxon>Bacteria</taxon>
        <taxon>Pseudomonadati</taxon>
        <taxon>Pseudomonadota</taxon>
        <taxon>Gammaproteobacteria</taxon>
        <taxon>Moraxellales</taxon>
        <taxon>Moraxellaceae</taxon>
        <taxon>Acinetobacter</taxon>
    </lineage>
</organism>
<reference evidence="1 2" key="2">
    <citation type="journal article" date="2016" name="Int. J. Syst. Evol. Microbiol.">
        <title>Taxonomy of haemolytic and/or proteolytic strains of the genus Acinetobacter with the proposal of Acinetobacter courvalinii sp. nov. (genomic species 14 sensu Bouvet &amp; Jeanjean), Acinetobacter dispersus sp. nov. (genomic species 17), Acinetobacter modestus sp. nov., Acinetobacter proteolyticus sp. nov. and Acinetobacter vivianii sp. nov.</title>
        <authorList>
            <person name="Nemec A."/>
            <person name="Radolfova-Krizova L."/>
            <person name="Maixnerova M."/>
            <person name="Vrestiakova E."/>
            <person name="Jezek P."/>
            <person name="Sedo O."/>
        </authorList>
    </citation>
    <scope>NUCLEOTIDE SEQUENCE [LARGE SCALE GENOMIC DNA]</scope>
    <source>
        <strain evidence="1 2">NIPH 236</strain>
    </source>
</reference>
<gene>
    <name evidence="1" type="ORF">F992_02775</name>
</gene>
<sequence>MTTEFQVVQGVVEYNDENGNFDLNYVLEGNFEDDSYEMFSGNWREEGHNYQFDILLEFDEKDLPSLATESKSDESMTVDDEINNDQTFVEELVNLNLNDEENGQVLSYLRVNVQPEVMLV</sequence>
<protein>
    <submittedName>
        <fullName evidence="1">Uncharacterized protein</fullName>
    </submittedName>
</protein>
<keyword evidence="2" id="KW-1185">Reference proteome</keyword>
<evidence type="ECO:0000313" key="1">
    <source>
        <dbReference type="EMBL" id="ENU25913.1"/>
    </source>
</evidence>
<name>A0ABP2TUD4_9GAMM</name>
<evidence type="ECO:0000313" key="2">
    <source>
        <dbReference type="Proteomes" id="UP000013190"/>
    </source>
</evidence>
<accession>A0ABP2TUD4</accession>
<comment type="caution">
    <text evidence="1">The sequence shown here is derived from an EMBL/GenBank/DDBJ whole genome shotgun (WGS) entry which is preliminary data.</text>
</comment>
<reference evidence="2" key="1">
    <citation type="submission" date="2013-02" db="EMBL/GenBank/DDBJ databases">
        <title>The Genome Sequence of Acinetobacter sp. NIPH 236.</title>
        <authorList>
            <consortium name="The Broad Institute Genome Sequencing Platform"/>
            <consortium name="The Broad Institute Genome Sequencing Center for Infectious Disease"/>
            <person name="Cerqueira G."/>
            <person name="Feldgarden M."/>
            <person name="Courvalin P."/>
            <person name="Perichon B."/>
            <person name="Grillot-Courvalin C."/>
            <person name="Clermont D."/>
            <person name="Rocha E."/>
            <person name="Yoon E.-J."/>
            <person name="Nemec A."/>
            <person name="Walker B."/>
            <person name="Young S.K."/>
            <person name="Zeng Q."/>
            <person name="Gargeya S."/>
            <person name="Fitzgerald M."/>
            <person name="Haas B."/>
            <person name="Abouelleil A."/>
            <person name="Alvarado L."/>
            <person name="Arachchi H.M."/>
            <person name="Berlin A.M."/>
            <person name="Chapman S.B."/>
            <person name="Dewar J."/>
            <person name="Goldberg J."/>
            <person name="Griggs A."/>
            <person name="Gujja S."/>
            <person name="Hansen M."/>
            <person name="Howarth C."/>
            <person name="Imamovic A."/>
            <person name="Larimer J."/>
            <person name="McCowan C."/>
            <person name="Murphy C."/>
            <person name="Neiman D."/>
            <person name="Pearson M."/>
            <person name="Priest M."/>
            <person name="Roberts A."/>
            <person name="Saif S."/>
            <person name="Shea T."/>
            <person name="Sisk P."/>
            <person name="Sykes S."/>
            <person name="Wortman J."/>
            <person name="Nusbaum C."/>
            <person name="Birren B."/>
        </authorList>
    </citation>
    <scope>NUCLEOTIDE SEQUENCE [LARGE SCALE GENOMIC DNA]</scope>
    <source>
        <strain evidence="2">NIPH 236</strain>
    </source>
</reference>
<dbReference type="RefSeq" id="WP_004663494.1">
    <property type="nucleotide sequence ID" value="NZ_BMDV01000006.1"/>
</dbReference>
<dbReference type="EMBL" id="APOJ01000029">
    <property type="protein sequence ID" value="ENU25913.1"/>
    <property type="molecule type" value="Genomic_DNA"/>
</dbReference>
<dbReference type="Proteomes" id="UP000013190">
    <property type="component" value="Unassembled WGS sequence"/>
</dbReference>